<evidence type="ECO:0000256" key="1">
    <source>
        <dbReference type="SAM" id="MobiDB-lite"/>
    </source>
</evidence>
<dbReference type="GeneID" id="24139904"/>
<gene>
    <name evidence="2" type="ORF">SPRG_18379</name>
</gene>
<proteinExistence type="predicted"/>
<organism evidence="2 3">
    <name type="scientific">Saprolegnia parasitica (strain CBS 223.65)</name>
    <dbReference type="NCBI Taxonomy" id="695850"/>
    <lineage>
        <taxon>Eukaryota</taxon>
        <taxon>Sar</taxon>
        <taxon>Stramenopiles</taxon>
        <taxon>Oomycota</taxon>
        <taxon>Saprolegniomycetes</taxon>
        <taxon>Saprolegniales</taxon>
        <taxon>Saprolegniaceae</taxon>
        <taxon>Saprolegnia</taxon>
    </lineage>
</organism>
<accession>A0A067BH54</accession>
<dbReference type="EMBL" id="KK584345">
    <property type="protein sequence ID" value="KDO16085.1"/>
    <property type="molecule type" value="Genomic_DNA"/>
</dbReference>
<evidence type="ECO:0000313" key="2">
    <source>
        <dbReference type="EMBL" id="KDO16085.1"/>
    </source>
</evidence>
<dbReference type="KEGG" id="spar:SPRG_18379"/>
<reference evidence="2 3" key="1">
    <citation type="journal article" date="2013" name="PLoS Genet.">
        <title>Distinctive expansion of potential virulence genes in the genome of the oomycete fish pathogen Saprolegnia parasitica.</title>
        <authorList>
            <person name="Jiang R.H."/>
            <person name="de Bruijn I."/>
            <person name="Haas B.J."/>
            <person name="Belmonte R."/>
            <person name="Lobach L."/>
            <person name="Christie J."/>
            <person name="van den Ackerveken G."/>
            <person name="Bottin A."/>
            <person name="Bulone V."/>
            <person name="Diaz-Moreno S.M."/>
            <person name="Dumas B."/>
            <person name="Fan L."/>
            <person name="Gaulin E."/>
            <person name="Govers F."/>
            <person name="Grenville-Briggs L.J."/>
            <person name="Horner N.R."/>
            <person name="Levin J.Z."/>
            <person name="Mammella M."/>
            <person name="Meijer H.J."/>
            <person name="Morris P."/>
            <person name="Nusbaum C."/>
            <person name="Oome S."/>
            <person name="Phillips A.J."/>
            <person name="van Rooyen D."/>
            <person name="Rzeszutek E."/>
            <person name="Saraiva M."/>
            <person name="Secombes C.J."/>
            <person name="Seidl M.F."/>
            <person name="Snel B."/>
            <person name="Stassen J.H."/>
            <person name="Sykes S."/>
            <person name="Tripathy S."/>
            <person name="van den Berg H."/>
            <person name="Vega-Arreguin J.C."/>
            <person name="Wawra S."/>
            <person name="Young S.K."/>
            <person name="Zeng Q."/>
            <person name="Dieguez-Uribeondo J."/>
            <person name="Russ C."/>
            <person name="Tyler B.M."/>
            <person name="van West P."/>
        </authorList>
    </citation>
    <scope>NUCLEOTIDE SEQUENCE [LARGE SCALE GENOMIC DNA]</scope>
    <source>
        <strain evidence="2 3">CBS 223.65</strain>
    </source>
</reference>
<dbReference type="AlphaFoldDB" id="A0A067BH54"/>
<evidence type="ECO:0000313" key="3">
    <source>
        <dbReference type="Proteomes" id="UP000030745"/>
    </source>
</evidence>
<dbReference type="Proteomes" id="UP000030745">
    <property type="component" value="Unassembled WGS sequence"/>
</dbReference>
<feature type="region of interest" description="Disordered" evidence="1">
    <location>
        <begin position="61"/>
        <end position="89"/>
    </location>
</feature>
<name>A0A067BH54_SAPPC</name>
<keyword evidence="3" id="KW-1185">Reference proteome</keyword>
<sequence length="89" mass="10096">MLVGVGPTQDVPDLGTDMIAWFDADDDMPFEDFMLQPIDVRHKGLDDAHFRHMVTNTLASHLYPSTTTPRLQPRARRPPPRPKTIVAKM</sequence>
<protein>
    <submittedName>
        <fullName evidence="2">Uncharacterized protein</fullName>
    </submittedName>
</protein>
<dbReference type="VEuPathDB" id="FungiDB:SPRG_18379"/>
<dbReference type="RefSeq" id="XP_012213206.1">
    <property type="nucleotide sequence ID" value="XM_012357816.1"/>
</dbReference>